<evidence type="ECO:0000313" key="1">
    <source>
        <dbReference type="EMBL" id="CCX29885.1"/>
    </source>
</evidence>
<accession>U4LKJ9</accession>
<dbReference type="Proteomes" id="UP000018144">
    <property type="component" value="Unassembled WGS sequence"/>
</dbReference>
<dbReference type="EMBL" id="HF935393">
    <property type="protein sequence ID" value="CCX29885.1"/>
    <property type="molecule type" value="Genomic_DNA"/>
</dbReference>
<sequence>MLFLSDPSKQPAMSNINKLQLTNFFSIHQRRKAVTTHPSLTSQHRFHPRNYSTQYATMTFSTSKPNIRVHAIWQKISRTKDQ</sequence>
<name>U4LKJ9_PYROM</name>
<reference evidence="1 2" key="1">
    <citation type="journal article" date="2013" name="PLoS Genet.">
        <title>The genome and development-dependent transcriptomes of Pyronema confluens: a window into fungal evolution.</title>
        <authorList>
            <person name="Traeger S."/>
            <person name="Altegoer F."/>
            <person name="Freitag M."/>
            <person name="Gabaldon T."/>
            <person name="Kempken F."/>
            <person name="Kumar A."/>
            <person name="Marcet-Houben M."/>
            <person name="Poggeler S."/>
            <person name="Stajich J.E."/>
            <person name="Nowrousian M."/>
        </authorList>
    </citation>
    <scope>NUCLEOTIDE SEQUENCE [LARGE SCALE GENOMIC DNA]</scope>
    <source>
        <strain evidence="2">CBS 100304</strain>
        <tissue evidence="1">Vegetative mycelium</tissue>
    </source>
</reference>
<protein>
    <submittedName>
        <fullName evidence="1">Uncharacterized protein</fullName>
    </submittedName>
</protein>
<evidence type="ECO:0000313" key="2">
    <source>
        <dbReference type="Proteomes" id="UP000018144"/>
    </source>
</evidence>
<gene>
    <name evidence="1" type="ORF">PCON_07682</name>
</gene>
<proteinExistence type="predicted"/>
<dbReference type="AlphaFoldDB" id="U4LKJ9"/>
<organism evidence="1 2">
    <name type="scientific">Pyronema omphalodes (strain CBS 100304)</name>
    <name type="common">Pyronema confluens</name>
    <dbReference type="NCBI Taxonomy" id="1076935"/>
    <lineage>
        <taxon>Eukaryota</taxon>
        <taxon>Fungi</taxon>
        <taxon>Dikarya</taxon>
        <taxon>Ascomycota</taxon>
        <taxon>Pezizomycotina</taxon>
        <taxon>Pezizomycetes</taxon>
        <taxon>Pezizales</taxon>
        <taxon>Pyronemataceae</taxon>
        <taxon>Pyronema</taxon>
    </lineage>
</organism>
<keyword evidence="2" id="KW-1185">Reference proteome</keyword>